<dbReference type="InterPro" id="IPR016195">
    <property type="entry name" value="Pol/histidinol_Pase-like"/>
</dbReference>
<sequence length="235" mass="27215">MFFFRKKRITDFLKAIGTDIHSHLVPGVDDGSPDIHTSLSFIEQLQELGIRKIVTTPHIMTELYPNSIQTLSAPFGQLKDAPLPVHLAAEYYMDENFSGLMEAPLLTLNGELVLVEISFISEPFQLHSWLFDIQTKGYRPVLAHPERYSYFHDRPEAYRDIRNRGVDLQVNLLSLTGYYGRQIQQAAWWLIDQQLVDFIGTDLHHQRHLRGIKAIGEDKKLVRLLQEYPFRNNSI</sequence>
<dbReference type="InterPro" id="IPR016667">
    <property type="entry name" value="Caps_polysacc_synth_CpsB/CapC"/>
</dbReference>
<protein>
    <recommendedName>
        <fullName evidence="2">protein-tyrosine-phosphatase</fullName>
        <ecNumber evidence="2">3.1.3.48</ecNumber>
    </recommendedName>
</protein>
<evidence type="ECO:0000313" key="6">
    <source>
        <dbReference type="Proteomes" id="UP000321436"/>
    </source>
</evidence>
<dbReference type="PANTHER" id="PTHR39181">
    <property type="entry name" value="TYROSINE-PROTEIN PHOSPHATASE YWQE"/>
    <property type="match status" value="1"/>
</dbReference>
<evidence type="ECO:0000256" key="4">
    <source>
        <dbReference type="ARBA" id="ARBA00051722"/>
    </source>
</evidence>
<proteinExistence type="inferred from homology"/>
<name>A0A512RSH9_9BACT</name>
<dbReference type="EMBL" id="BKAU01000007">
    <property type="protein sequence ID" value="GEP98643.1"/>
    <property type="molecule type" value="Genomic_DNA"/>
</dbReference>
<dbReference type="EC" id="3.1.3.48" evidence="2"/>
<comment type="similarity">
    <text evidence="1">Belongs to the metallo-dependent hydrolases superfamily. CpsB/CapC family.</text>
</comment>
<accession>A0A512RSH9</accession>
<dbReference type="Proteomes" id="UP000321436">
    <property type="component" value="Unassembled WGS sequence"/>
</dbReference>
<reference evidence="5 6" key="1">
    <citation type="submission" date="2019-07" db="EMBL/GenBank/DDBJ databases">
        <title>Whole genome shotgun sequence of Chitinophaga cymbidii NBRC 109752.</title>
        <authorList>
            <person name="Hosoyama A."/>
            <person name="Uohara A."/>
            <person name="Ohji S."/>
            <person name="Ichikawa N."/>
        </authorList>
    </citation>
    <scope>NUCLEOTIDE SEQUENCE [LARGE SCALE GENOMIC DNA]</scope>
    <source>
        <strain evidence="5 6">NBRC 109752</strain>
    </source>
</reference>
<evidence type="ECO:0000313" key="5">
    <source>
        <dbReference type="EMBL" id="GEP98643.1"/>
    </source>
</evidence>
<keyword evidence="6" id="KW-1185">Reference proteome</keyword>
<comment type="catalytic activity">
    <reaction evidence="4">
        <text>O-phospho-L-tyrosyl-[protein] + H2O = L-tyrosyl-[protein] + phosphate</text>
        <dbReference type="Rhea" id="RHEA:10684"/>
        <dbReference type="Rhea" id="RHEA-COMP:10136"/>
        <dbReference type="Rhea" id="RHEA-COMP:20101"/>
        <dbReference type="ChEBI" id="CHEBI:15377"/>
        <dbReference type="ChEBI" id="CHEBI:43474"/>
        <dbReference type="ChEBI" id="CHEBI:46858"/>
        <dbReference type="ChEBI" id="CHEBI:61978"/>
        <dbReference type="EC" id="3.1.3.48"/>
    </reaction>
</comment>
<dbReference type="Pfam" id="PF19567">
    <property type="entry name" value="CpsB_CapC"/>
    <property type="match status" value="1"/>
</dbReference>
<keyword evidence="3" id="KW-0378">Hydrolase</keyword>
<dbReference type="PANTHER" id="PTHR39181:SF1">
    <property type="entry name" value="TYROSINE-PROTEIN PHOSPHATASE YWQE"/>
    <property type="match status" value="1"/>
</dbReference>
<evidence type="ECO:0000256" key="2">
    <source>
        <dbReference type="ARBA" id="ARBA00013064"/>
    </source>
</evidence>
<dbReference type="GO" id="GO:0030145">
    <property type="term" value="F:manganese ion binding"/>
    <property type="evidence" value="ECO:0007669"/>
    <property type="project" value="InterPro"/>
</dbReference>
<dbReference type="GO" id="GO:0004725">
    <property type="term" value="F:protein tyrosine phosphatase activity"/>
    <property type="evidence" value="ECO:0007669"/>
    <property type="project" value="UniProtKB-EC"/>
</dbReference>
<dbReference type="Gene3D" id="3.20.20.140">
    <property type="entry name" value="Metal-dependent hydrolases"/>
    <property type="match status" value="1"/>
</dbReference>
<evidence type="ECO:0000256" key="1">
    <source>
        <dbReference type="ARBA" id="ARBA00005750"/>
    </source>
</evidence>
<organism evidence="5 6">
    <name type="scientific">Chitinophaga cymbidii</name>
    <dbReference type="NCBI Taxonomy" id="1096750"/>
    <lineage>
        <taxon>Bacteria</taxon>
        <taxon>Pseudomonadati</taxon>
        <taxon>Bacteroidota</taxon>
        <taxon>Chitinophagia</taxon>
        <taxon>Chitinophagales</taxon>
        <taxon>Chitinophagaceae</taxon>
        <taxon>Chitinophaga</taxon>
    </lineage>
</organism>
<dbReference type="SUPFAM" id="SSF89550">
    <property type="entry name" value="PHP domain-like"/>
    <property type="match status" value="1"/>
</dbReference>
<evidence type="ECO:0000256" key="3">
    <source>
        <dbReference type="ARBA" id="ARBA00022801"/>
    </source>
</evidence>
<comment type="caution">
    <text evidence="5">The sequence shown here is derived from an EMBL/GenBank/DDBJ whole genome shotgun (WGS) entry which is preliminary data.</text>
</comment>
<dbReference type="AlphaFoldDB" id="A0A512RSH9"/>
<dbReference type="PIRSF" id="PIRSF016557">
    <property type="entry name" value="Caps_synth_CpsB"/>
    <property type="match status" value="1"/>
</dbReference>
<gene>
    <name evidence="5" type="ORF">CCY01nite_49030</name>
</gene>